<organism evidence="2 3">
    <name type="scientific">Pararge aegeria aegeria</name>
    <dbReference type="NCBI Taxonomy" id="348720"/>
    <lineage>
        <taxon>Eukaryota</taxon>
        <taxon>Metazoa</taxon>
        <taxon>Ecdysozoa</taxon>
        <taxon>Arthropoda</taxon>
        <taxon>Hexapoda</taxon>
        <taxon>Insecta</taxon>
        <taxon>Pterygota</taxon>
        <taxon>Neoptera</taxon>
        <taxon>Endopterygota</taxon>
        <taxon>Lepidoptera</taxon>
        <taxon>Glossata</taxon>
        <taxon>Ditrysia</taxon>
        <taxon>Papilionoidea</taxon>
        <taxon>Nymphalidae</taxon>
        <taxon>Satyrinae</taxon>
        <taxon>Satyrini</taxon>
        <taxon>Parargina</taxon>
        <taxon>Pararge</taxon>
    </lineage>
</organism>
<comment type="caution">
    <text evidence="2">The sequence shown here is derived from an EMBL/GenBank/DDBJ whole genome shotgun (WGS) entry which is preliminary data.</text>
</comment>
<reference evidence="2" key="1">
    <citation type="submission" date="2022-03" db="EMBL/GenBank/DDBJ databases">
        <authorList>
            <person name="Lindestad O."/>
        </authorList>
    </citation>
    <scope>NUCLEOTIDE SEQUENCE</scope>
</reference>
<sequence length="79" mass="8628">RKARVSSEWSMYIVRLRLRRAGGARGARRRGVDCSTTARVSRKGSDPGAVIARRGRIPRPRPPLLGACASMNDARAGVR</sequence>
<dbReference type="EMBL" id="CAKXAJ010018528">
    <property type="protein sequence ID" value="CAH2217777.1"/>
    <property type="molecule type" value="Genomic_DNA"/>
</dbReference>
<feature type="non-terminal residue" evidence="2">
    <location>
        <position position="1"/>
    </location>
</feature>
<keyword evidence="3" id="KW-1185">Reference proteome</keyword>
<gene>
    <name evidence="2" type="primary">jg27364</name>
    <name evidence="2" type="ORF">PAEG_LOCUS5659</name>
</gene>
<protein>
    <submittedName>
        <fullName evidence="2">Jg27364 protein</fullName>
    </submittedName>
</protein>
<dbReference type="Proteomes" id="UP000838756">
    <property type="component" value="Unassembled WGS sequence"/>
</dbReference>
<evidence type="ECO:0000313" key="3">
    <source>
        <dbReference type="Proteomes" id="UP000838756"/>
    </source>
</evidence>
<proteinExistence type="predicted"/>
<dbReference type="AlphaFoldDB" id="A0A8S4QXA0"/>
<evidence type="ECO:0000256" key="1">
    <source>
        <dbReference type="SAM" id="MobiDB-lite"/>
    </source>
</evidence>
<accession>A0A8S4QXA0</accession>
<evidence type="ECO:0000313" key="2">
    <source>
        <dbReference type="EMBL" id="CAH2217777.1"/>
    </source>
</evidence>
<feature type="region of interest" description="Disordered" evidence="1">
    <location>
        <begin position="25"/>
        <end position="79"/>
    </location>
</feature>
<name>A0A8S4QXA0_9NEOP</name>